<protein>
    <submittedName>
        <fullName evidence="1">Uncharacterized protein</fullName>
    </submittedName>
</protein>
<organism evidence="1 2">
    <name type="scientific">Neomicrococcus aestuarii</name>
    <dbReference type="NCBI Taxonomy" id="556325"/>
    <lineage>
        <taxon>Bacteria</taxon>
        <taxon>Bacillati</taxon>
        <taxon>Actinomycetota</taxon>
        <taxon>Actinomycetes</taxon>
        <taxon>Micrococcales</taxon>
        <taxon>Micrococcaceae</taxon>
        <taxon>Neomicrococcus</taxon>
    </lineage>
</organism>
<sequence length="31" mass="3138">MKAISLVASASASLIPNVARILGLVHATDSM</sequence>
<dbReference type="EMBL" id="JACHDR010000001">
    <property type="protein sequence ID" value="MBB5511755.1"/>
    <property type="molecule type" value="Genomic_DNA"/>
</dbReference>
<comment type="caution">
    <text evidence="1">The sequence shown here is derived from an EMBL/GenBank/DDBJ whole genome shotgun (WGS) entry which is preliminary data.</text>
</comment>
<evidence type="ECO:0000313" key="2">
    <source>
        <dbReference type="Proteomes" id="UP000580797"/>
    </source>
</evidence>
<evidence type="ECO:0000313" key="1">
    <source>
        <dbReference type="EMBL" id="MBB5511755.1"/>
    </source>
</evidence>
<dbReference type="AlphaFoldDB" id="A0A7W8TRW9"/>
<name>A0A7W8TRW9_9MICC</name>
<dbReference type="Proteomes" id="UP000580797">
    <property type="component" value="Unassembled WGS sequence"/>
</dbReference>
<accession>A0A7W8TRW9</accession>
<reference evidence="1 2" key="1">
    <citation type="submission" date="2020-08" db="EMBL/GenBank/DDBJ databases">
        <title>Sequencing the genomes of 1000 actinobacteria strains.</title>
        <authorList>
            <person name="Klenk H.-P."/>
        </authorList>
    </citation>
    <scope>NUCLEOTIDE SEQUENCE [LARGE SCALE GENOMIC DNA]</scope>
    <source>
        <strain evidence="1 2">DSM 105783</strain>
    </source>
</reference>
<proteinExistence type="predicted"/>
<gene>
    <name evidence="1" type="ORF">HD598_000442</name>
</gene>